<keyword evidence="2" id="KW-0812">Transmembrane</keyword>
<keyword evidence="2" id="KW-0472">Membrane</keyword>
<keyword evidence="4" id="KW-1185">Reference proteome</keyword>
<dbReference type="Proteomes" id="UP000785679">
    <property type="component" value="Unassembled WGS sequence"/>
</dbReference>
<protein>
    <submittedName>
        <fullName evidence="3">Uncharacterized protein</fullName>
    </submittedName>
</protein>
<feature type="region of interest" description="Disordered" evidence="1">
    <location>
        <begin position="239"/>
        <end position="258"/>
    </location>
</feature>
<dbReference type="AlphaFoldDB" id="A0A8J8SZU9"/>
<comment type="caution">
    <text evidence="3">The sequence shown here is derived from an EMBL/GenBank/DDBJ whole genome shotgun (WGS) entry which is preliminary data.</text>
</comment>
<feature type="compositionally biased region" description="Low complexity" evidence="1">
    <location>
        <begin position="240"/>
        <end position="253"/>
    </location>
</feature>
<gene>
    <name evidence="3" type="ORF">FGO68_gene2369</name>
</gene>
<sequence>MQRKVLINYEFSMYASLQERVNFKADSRLLKRVVPKNNTWSANLVPDPSQIEIGTKQDDWREKWLPIAVVMAFGVVGLIFGLLCYFCVYKRFRGRYSTNQKVHPIKVQPPPTMQQEKIIQQIGKGLIKSQRFMQSQASLEQQVKTDALQYQNTLSNEDPLDEMRVIDLLSTSEGLAQKSEQYNEQNIIMVRDSQNFMSSLRYHKKEDFATTNVFMSSPILVSYPTSNRVTNRLLIPPPLHSSSHNPLGGTLTSTPPPNKSRFGGGKPLFMNKLAQRLSQSVEDLQLSKEEYESAGQYTLDPQQNAAMSIEDEDIWKSENIQQNALQQKRPTINIEGL</sequence>
<evidence type="ECO:0000313" key="3">
    <source>
        <dbReference type="EMBL" id="TNV76997.1"/>
    </source>
</evidence>
<keyword evidence="2" id="KW-1133">Transmembrane helix</keyword>
<proteinExistence type="predicted"/>
<accession>A0A8J8SZU9</accession>
<feature type="transmembrane region" description="Helical" evidence="2">
    <location>
        <begin position="64"/>
        <end position="88"/>
    </location>
</feature>
<evidence type="ECO:0000313" key="4">
    <source>
        <dbReference type="Proteomes" id="UP000785679"/>
    </source>
</evidence>
<organism evidence="3 4">
    <name type="scientific">Halteria grandinella</name>
    <dbReference type="NCBI Taxonomy" id="5974"/>
    <lineage>
        <taxon>Eukaryota</taxon>
        <taxon>Sar</taxon>
        <taxon>Alveolata</taxon>
        <taxon>Ciliophora</taxon>
        <taxon>Intramacronucleata</taxon>
        <taxon>Spirotrichea</taxon>
        <taxon>Stichotrichia</taxon>
        <taxon>Sporadotrichida</taxon>
        <taxon>Halteriidae</taxon>
        <taxon>Halteria</taxon>
    </lineage>
</organism>
<dbReference type="EMBL" id="RRYP01012613">
    <property type="protein sequence ID" value="TNV76997.1"/>
    <property type="molecule type" value="Genomic_DNA"/>
</dbReference>
<evidence type="ECO:0000256" key="2">
    <source>
        <dbReference type="SAM" id="Phobius"/>
    </source>
</evidence>
<reference evidence="3" key="1">
    <citation type="submission" date="2019-06" db="EMBL/GenBank/DDBJ databases">
        <authorList>
            <person name="Zheng W."/>
        </authorList>
    </citation>
    <scope>NUCLEOTIDE SEQUENCE</scope>
    <source>
        <strain evidence="3">QDHG01</strain>
    </source>
</reference>
<name>A0A8J8SZU9_HALGN</name>
<evidence type="ECO:0000256" key="1">
    <source>
        <dbReference type="SAM" id="MobiDB-lite"/>
    </source>
</evidence>